<comment type="caution">
    <text evidence="1">The sequence shown here is derived from an EMBL/GenBank/DDBJ whole genome shotgun (WGS) entry which is preliminary data.</text>
</comment>
<dbReference type="Gene3D" id="1.10.10.10">
    <property type="entry name" value="Winged helix-like DNA-binding domain superfamily/Winged helix DNA-binding domain"/>
    <property type="match status" value="1"/>
</dbReference>
<dbReference type="InterPro" id="IPR036390">
    <property type="entry name" value="WH_DNA-bd_sf"/>
</dbReference>
<sequence length="103" mass="11831">MASKQENEAGTNEEINWNVISYVISSHYRLAVLERLSEGPATPTRIASDTEQHVAHISRALQRLRERDQVDLLVPEDRTKGRVYGLTDEGERSWKIIDEEELL</sequence>
<name>A0ABD5ZJG9_9EURY</name>
<organism evidence="1 2">
    <name type="scientific">Haloferax namakaokahaiae</name>
    <dbReference type="NCBI Taxonomy" id="1748331"/>
    <lineage>
        <taxon>Archaea</taxon>
        <taxon>Methanobacteriati</taxon>
        <taxon>Methanobacteriota</taxon>
        <taxon>Stenosarchaea group</taxon>
        <taxon>Halobacteria</taxon>
        <taxon>Halobacteriales</taxon>
        <taxon>Haloferacaceae</taxon>
        <taxon>Haloferax</taxon>
    </lineage>
</organism>
<dbReference type="EMBL" id="JBHTAA010000015">
    <property type="protein sequence ID" value="MFC7205371.1"/>
    <property type="molecule type" value="Genomic_DNA"/>
</dbReference>
<evidence type="ECO:0000313" key="2">
    <source>
        <dbReference type="Proteomes" id="UP001596481"/>
    </source>
</evidence>
<accession>A0ABD5ZJG9</accession>
<protein>
    <submittedName>
        <fullName evidence="1">Winged helix-turn-helix domain-containing protein</fullName>
    </submittedName>
</protein>
<dbReference type="InterPro" id="IPR011991">
    <property type="entry name" value="ArsR-like_HTH"/>
</dbReference>
<dbReference type="Proteomes" id="UP001596481">
    <property type="component" value="Unassembled WGS sequence"/>
</dbReference>
<gene>
    <name evidence="1" type="ORF">ACFQJC_17815</name>
</gene>
<dbReference type="RefSeq" id="WP_390226000.1">
    <property type="nucleotide sequence ID" value="NZ_JBHTAA010000015.1"/>
</dbReference>
<keyword evidence="2" id="KW-1185">Reference proteome</keyword>
<proteinExistence type="predicted"/>
<dbReference type="InterPro" id="IPR036388">
    <property type="entry name" value="WH-like_DNA-bd_sf"/>
</dbReference>
<dbReference type="CDD" id="cd00090">
    <property type="entry name" value="HTH_ARSR"/>
    <property type="match status" value="1"/>
</dbReference>
<evidence type="ECO:0000313" key="1">
    <source>
        <dbReference type="EMBL" id="MFC7205371.1"/>
    </source>
</evidence>
<dbReference type="AlphaFoldDB" id="A0ABD5ZJG9"/>
<reference evidence="1 2" key="1">
    <citation type="journal article" date="2019" name="Int. J. Syst. Evol. Microbiol.">
        <title>The Global Catalogue of Microorganisms (GCM) 10K type strain sequencing project: providing services to taxonomists for standard genome sequencing and annotation.</title>
        <authorList>
            <consortium name="The Broad Institute Genomics Platform"/>
            <consortium name="The Broad Institute Genome Sequencing Center for Infectious Disease"/>
            <person name="Wu L."/>
            <person name="Ma J."/>
        </authorList>
    </citation>
    <scope>NUCLEOTIDE SEQUENCE [LARGE SCALE GENOMIC DNA]</scope>
    <source>
        <strain evidence="1 2">DSM 29988</strain>
    </source>
</reference>
<dbReference type="SUPFAM" id="SSF46785">
    <property type="entry name" value="Winged helix' DNA-binding domain"/>
    <property type="match status" value="1"/>
</dbReference>